<keyword evidence="5" id="KW-1185">Reference proteome</keyword>
<evidence type="ECO:0000259" key="3">
    <source>
        <dbReference type="Pfam" id="PF09394"/>
    </source>
</evidence>
<accession>A0A6V8NA15</accession>
<dbReference type="PROSITE" id="PS51257">
    <property type="entry name" value="PROKAR_LIPOPROTEIN"/>
    <property type="match status" value="1"/>
</dbReference>
<feature type="domain" description="Proteinase inhibitor I42 chagasin" evidence="3">
    <location>
        <begin position="42"/>
        <end position="129"/>
    </location>
</feature>
<dbReference type="Proteomes" id="UP000587586">
    <property type="component" value="Unassembled WGS sequence"/>
</dbReference>
<dbReference type="Pfam" id="PF09394">
    <property type="entry name" value="Inhibitor_I42"/>
    <property type="match status" value="1"/>
</dbReference>
<evidence type="ECO:0000256" key="2">
    <source>
        <dbReference type="ARBA" id="ARBA00022704"/>
    </source>
</evidence>
<evidence type="ECO:0000256" key="1">
    <source>
        <dbReference type="ARBA" id="ARBA00022690"/>
    </source>
</evidence>
<keyword evidence="2" id="KW-0789">Thiol protease inhibitor</keyword>
<dbReference type="PANTHER" id="PTHR36530">
    <property type="entry name" value="INHIBITOR OF CYSTEINE PEPTIDASE"/>
    <property type="match status" value="1"/>
</dbReference>
<dbReference type="Gene3D" id="2.60.40.2020">
    <property type="match status" value="1"/>
</dbReference>
<dbReference type="SUPFAM" id="SSF141066">
    <property type="entry name" value="ICP-like"/>
    <property type="match status" value="1"/>
</dbReference>
<proteinExistence type="predicted"/>
<sequence length="132" mass="13915">MMRGSLQSLVLAVLTLSCIAGGGGGGGRVAIDQGAAGSTVRLRQGQLLVLSLPGNPATGYRWEQLPGAEPVLTPQEDPHYTPAGDLVGGGGSYRFTFLARQGGRVPLRFVYRRSFEKDQAPAQSFEVTVVVE</sequence>
<keyword evidence="1" id="KW-0646">Protease inhibitor</keyword>
<dbReference type="InterPro" id="IPR018990">
    <property type="entry name" value="Prot_inh_I42_chagasin"/>
</dbReference>
<dbReference type="AlphaFoldDB" id="A0A6V8NA15"/>
<dbReference type="EMBL" id="BLXZ01000006">
    <property type="protein sequence ID" value="GFO69386.1"/>
    <property type="molecule type" value="Genomic_DNA"/>
</dbReference>
<dbReference type="InterPro" id="IPR052781">
    <property type="entry name" value="Cys_protease_inhibitor_I42"/>
</dbReference>
<protein>
    <recommendedName>
        <fullName evidence="3">Proteinase inhibitor I42 chagasin domain-containing protein</fullName>
    </recommendedName>
</protein>
<dbReference type="InterPro" id="IPR036331">
    <property type="entry name" value="Chagasin-like_sf"/>
</dbReference>
<evidence type="ECO:0000313" key="4">
    <source>
        <dbReference type="EMBL" id="GFO69386.1"/>
    </source>
</evidence>
<dbReference type="RefSeq" id="WP_183361975.1">
    <property type="nucleotide sequence ID" value="NZ_BLXZ01000006.1"/>
</dbReference>
<comment type="caution">
    <text evidence="4">The sequence shown here is derived from an EMBL/GenBank/DDBJ whole genome shotgun (WGS) entry which is preliminary data.</text>
</comment>
<organism evidence="4 5">
    <name type="scientific">Geomonas limicola</name>
    <dbReference type="NCBI Taxonomy" id="2740186"/>
    <lineage>
        <taxon>Bacteria</taxon>
        <taxon>Pseudomonadati</taxon>
        <taxon>Thermodesulfobacteriota</taxon>
        <taxon>Desulfuromonadia</taxon>
        <taxon>Geobacterales</taxon>
        <taxon>Geobacteraceae</taxon>
        <taxon>Geomonas</taxon>
    </lineage>
</organism>
<name>A0A6V8NA15_9BACT</name>
<dbReference type="GO" id="GO:0004869">
    <property type="term" value="F:cysteine-type endopeptidase inhibitor activity"/>
    <property type="evidence" value="ECO:0007669"/>
    <property type="project" value="UniProtKB-KW"/>
</dbReference>
<dbReference type="PANTHER" id="PTHR36530:SF1">
    <property type="entry name" value="AMOEBIASIN-1"/>
    <property type="match status" value="1"/>
</dbReference>
<reference evidence="5" key="1">
    <citation type="submission" date="2020-06" db="EMBL/GenBank/DDBJ databases">
        <title>Draft genomic sequecing of Geomonas sp. Red745.</title>
        <authorList>
            <person name="Itoh H."/>
            <person name="Xu Z.X."/>
            <person name="Ushijima N."/>
            <person name="Masuda Y."/>
            <person name="Shiratori Y."/>
            <person name="Senoo K."/>
        </authorList>
    </citation>
    <scope>NUCLEOTIDE SEQUENCE [LARGE SCALE GENOMIC DNA]</scope>
    <source>
        <strain evidence="5">Red745</strain>
    </source>
</reference>
<evidence type="ECO:0000313" key="5">
    <source>
        <dbReference type="Proteomes" id="UP000587586"/>
    </source>
</evidence>
<gene>
    <name evidence="4" type="ORF">GMLC_29650</name>
</gene>